<dbReference type="PANTHER" id="PTHR44591:SF3">
    <property type="entry name" value="RESPONSE REGULATORY DOMAIN-CONTAINING PROTEIN"/>
    <property type="match status" value="1"/>
</dbReference>
<evidence type="ECO:0000256" key="1">
    <source>
        <dbReference type="ARBA" id="ARBA00022553"/>
    </source>
</evidence>
<gene>
    <name evidence="4" type="ORF">GCM10008023_20740</name>
</gene>
<dbReference type="InterPro" id="IPR001789">
    <property type="entry name" value="Sig_transdc_resp-reg_receiver"/>
</dbReference>
<keyword evidence="5" id="KW-1185">Reference proteome</keyword>
<dbReference type="Gene3D" id="3.40.50.2300">
    <property type="match status" value="1"/>
</dbReference>
<name>A0ABQ3LS61_9SPHN</name>
<feature type="domain" description="Response regulatory" evidence="3">
    <location>
        <begin position="6"/>
        <end position="122"/>
    </location>
</feature>
<dbReference type="SUPFAM" id="SSF52172">
    <property type="entry name" value="CheY-like"/>
    <property type="match status" value="1"/>
</dbReference>
<dbReference type="InterPro" id="IPR011006">
    <property type="entry name" value="CheY-like_superfamily"/>
</dbReference>
<protein>
    <recommendedName>
        <fullName evidence="3">Response regulatory domain-containing protein</fullName>
    </recommendedName>
</protein>
<dbReference type="RefSeq" id="WP_189676261.1">
    <property type="nucleotide sequence ID" value="NZ_BNAQ01000002.1"/>
</dbReference>
<proteinExistence type="predicted"/>
<dbReference type="PROSITE" id="PS50110">
    <property type="entry name" value="RESPONSE_REGULATORY"/>
    <property type="match status" value="1"/>
</dbReference>
<evidence type="ECO:0000256" key="2">
    <source>
        <dbReference type="PROSITE-ProRule" id="PRU00169"/>
    </source>
</evidence>
<feature type="modified residue" description="4-aspartylphosphate" evidence="2">
    <location>
        <position position="56"/>
    </location>
</feature>
<dbReference type="PANTHER" id="PTHR44591">
    <property type="entry name" value="STRESS RESPONSE REGULATOR PROTEIN 1"/>
    <property type="match status" value="1"/>
</dbReference>
<evidence type="ECO:0000313" key="5">
    <source>
        <dbReference type="Proteomes" id="UP000652430"/>
    </source>
</evidence>
<organism evidence="4 5">
    <name type="scientific">Sphingomonas glacialis</name>
    <dbReference type="NCBI Taxonomy" id="658225"/>
    <lineage>
        <taxon>Bacteria</taxon>
        <taxon>Pseudomonadati</taxon>
        <taxon>Pseudomonadota</taxon>
        <taxon>Alphaproteobacteria</taxon>
        <taxon>Sphingomonadales</taxon>
        <taxon>Sphingomonadaceae</taxon>
        <taxon>Sphingomonas</taxon>
    </lineage>
</organism>
<comment type="caution">
    <text evidence="4">The sequence shown here is derived from an EMBL/GenBank/DDBJ whole genome shotgun (WGS) entry which is preliminary data.</text>
</comment>
<dbReference type="InterPro" id="IPR050595">
    <property type="entry name" value="Bact_response_regulator"/>
</dbReference>
<dbReference type="SMART" id="SM00448">
    <property type="entry name" value="REC"/>
    <property type="match status" value="1"/>
</dbReference>
<keyword evidence="1 2" id="KW-0597">Phosphoprotein</keyword>
<reference evidence="5" key="1">
    <citation type="journal article" date="2019" name="Int. J. Syst. Evol. Microbiol.">
        <title>The Global Catalogue of Microorganisms (GCM) 10K type strain sequencing project: providing services to taxonomists for standard genome sequencing and annotation.</title>
        <authorList>
            <consortium name="The Broad Institute Genomics Platform"/>
            <consortium name="The Broad Institute Genome Sequencing Center for Infectious Disease"/>
            <person name="Wu L."/>
            <person name="Ma J."/>
        </authorList>
    </citation>
    <scope>NUCLEOTIDE SEQUENCE [LARGE SCALE GENOMIC DNA]</scope>
    <source>
        <strain evidence="5">CGMCC 1.8957</strain>
    </source>
</reference>
<evidence type="ECO:0000259" key="3">
    <source>
        <dbReference type="PROSITE" id="PS50110"/>
    </source>
</evidence>
<sequence>MSPGRRILLVEDDVLIAMDLADLLIAMGHDVCHIASTETDAVAAAQRLAPDLLIVDGNLAEGSGVSAMRRILARGFVAHFYMSGDTIQLLKAVPDAVVLAKPFTLHALTTAMDTATRARGGQ</sequence>
<dbReference type="Pfam" id="PF00072">
    <property type="entry name" value="Response_reg"/>
    <property type="match status" value="1"/>
</dbReference>
<accession>A0ABQ3LS61</accession>
<evidence type="ECO:0000313" key="4">
    <source>
        <dbReference type="EMBL" id="GHH16580.1"/>
    </source>
</evidence>
<dbReference type="EMBL" id="BNAQ01000002">
    <property type="protein sequence ID" value="GHH16580.1"/>
    <property type="molecule type" value="Genomic_DNA"/>
</dbReference>
<dbReference type="Proteomes" id="UP000652430">
    <property type="component" value="Unassembled WGS sequence"/>
</dbReference>